<dbReference type="RefSeq" id="WP_345032256.1">
    <property type="nucleotide sequence ID" value="NZ_BAABEY010000036.1"/>
</dbReference>
<dbReference type="Proteomes" id="UP001501508">
    <property type="component" value="Unassembled WGS sequence"/>
</dbReference>
<dbReference type="Gene3D" id="3.90.1150.10">
    <property type="entry name" value="Aspartate Aminotransferase, domain 1"/>
    <property type="match status" value="1"/>
</dbReference>
<dbReference type="SUPFAM" id="SSF53383">
    <property type="entry name" value="PLP-dependent transferases"/>
    <property type="match status" value="1"/>
</dbReference>
<dbReference type="InterPro" id="IPR015422">
    <property type="entry name" value="PyrdxlP-dep_Trfase_small"/>
</dbReference>
<evidence type="ECO:0000256" key="1">
    <source>
        <dbReference type="ARBA" id="ARBA00001933"/>
    </source>
</evidence>
<gene>
    <name evidence="3" type="primary">serC_2</name>
    <name evidence="3" type="ORF">GCM10023091_38700</name>
</gene>
<evidence type="ECO:0000313" key="4">
    <source>
        <dbReference type="Proteomes" id="UP001501508"/>
    </source>
</evidence>
<accession>A0ABP8MB76</accession>
<keyword evidence="2" id="KW-0663">Pyridoxal phosphate</keyword>
<evidence type="ECO:0000313" key="3">
    <source>
        <dbReference type="EMBL" id="GAA4446117.1"/>
    </source>
</evidence>
<dbReference type="Gene3D" id="3.40.640.10">
    <property type="entry name" value="Type I PLP-dependent aspartate aminotransferase-like (Major domain)"/>
    <property type="match status" value="1"/>
</dbReference>
<protein>
    <submittedName>
        <fullName evidence="3">Phosphoserine transaminase</fullName>
    </submittedName>
</protein>
<name>A0ABP8MB76_9BACT</name>
<organism evidence="3 4">
    <name type="scientific">Ravibacter arvi</name>
    <dbReference type="NCBI Taxonomy" id="2051041"/>
    <lineage>
        <taxon>Bacteria</taxon>
        <taxon>Pseudomonadati</taxon>
        <taxon>Bacteroidota</taxon>
        <taxon>Cytophagia</taxon>
        <taxon>Cytophagales</taxon>
        <taxon>Spirosomataceae</taxon>
        <taxon>Ravibacter</taxon>
    </lineage>
</organism>
<comment type="caution">
    <text evidence="3">The sequence shown here is derived from an EMBL/GenBank/DDBJ whole genome shotgun (WGS) entry which is preliminary data.</text>
</comment>
<evidence type="ECO:0000256" key="2">
    <source>
        <dbReference type="ARBA" id="ARBA00022898"/>
    </source>
</evidence>
<proteinExistence type="predicted"/>
<dbReference type="PANTHER" id="PTHR21152">
    <property type="entry name" value="AMINOTRANSFERASE CLASS V"/>
    <property type="match status" value="1"/>
</dbReference>
<keyword evidence="4" id="KW-1185">Reference proteome</keyword>
<dbReference type="InterPro" id="IPR015421">
    <property type="entry name" value="PyrdxlP-dep_Trfase_major"/>
</dbReference>
<dbReference type="InterPro" id="IPR015424">
    <property type="entry name" value="PyrdxlP-dep_Trfase"/>
</dbReference>
<sequence>MITFYPGPSKLYPQIESFLTDAYRSGLLSMNHRSKPFMEMLGKTIAVLKEKLLVPDAYEVVFTSSATECWEIVAQSLTPHKSFHLYNGAFGEKWSDYAGRIHGRTVNIPYNLNEQPGTVFPDHGDRDLLCLTQTETSNGTAVDNLSLQAVRSTFKGLVAVDATSGMAGVSLPWETADIWFASVQKCFGLPSGLAVMILSPRAVEASDEVGEKLHYNSLPFVIENFRKLQTPYTPNILGIYLLNRLMSTLDPIDLVSRKLENRSLMLYQFLEQHGFSPLVENSAVRSHTVVAVQDSKENVAAVKAFALSKHIMLGNGYGQWKESAFRIANFPAITDPEVSALKECLLAFKNS</sequence>
<reference evidence="4" key="1">
    <citation type="journal article" date="2019" name="Int. J. Syst. Evol. Microbiol.">
        <title>The Global Catalogue of Microorganisms (GCM) 10K type strain sequencing project: providing services to taxonomists for standard genome sequencing and annotation.</title>
        <authorList>
            <consortium name="The Broad Institute Genomics Platform"/>
            <consortium name="The Broad Institute Genome Sequencing Center for Infectious Disease"/>
            <person name="Wu L."/>
            <person name="Ma J."/>
        </authorList>
    </citation>
    <scope>NUCLEOTIDE SEQUENCE [LARGE SCALE GENOMIC DNA]</scope>
    <source>
        <strain evidence="4">JCM 31920</strain>
    </source>
</reference>
<dbReference type="EMBL" id="BAABEY010000036">
    <property type="protein sequence ID" value="GAA4446117.1"/>
    <property type="molecule type" value="Genomic_DNA"/>
</dbReference>
<comment type="cofactor">
    <cofactor evidence="1">
        <name>pyridoxal 5'-phosphate</name>
        <dbReference type="ChEBI" id="CHEBI:597326"/>
    </cofactor>
</comment>
<dbReference type="PANTHER" id="PTHR21152:SF40">
    <property type="entry name" value="ALANINE--GLYOXYLATE AMINOTRANSFERASE"/>
    <property type="match status" value="1"/>
</dbReference>